<dbReference type="RefSeq" id="WP_072428004.1">
    <property type="nucleotide sequence ID" value="NZ_FPKR01000005.1"/>
</dbReference>
<dbReference type="Pfam" id="PF00494">
    <property type="entry name" value="SQS_PSY"/>
    <property type="match status" value="1"/>
</dbReference>
<dbReference type="GO" id="GO:0004311">
    <property type="term" value="F:geranylgeranyl diphosphate synthase activity"/>
    <property type="evidence" value="ECO:0007669"/>
    <property type="project" value="InterPro"/>
</dbReference>
<dbReference type="InterPro" id="IPR008949">
    <property type="entry name" value="Isoprenoid_synthase_dom_sf"/>
</dbReference>
<sequence length="279" mass="31516">MSEAYAIDHYENFPVASLLLPAAMRKPIAVVYRFARSADDFADEGERSPAERLALLDGFRAELNRIAAEQPPQSALFRDLRDQVLIPHQVPLQLFHDLLDAFAQDVVKTRFADFGEVMQYARRSANPVGRIVLHIAGRASTRHLAWSDGICAALQLINFWQDVAIDWRKGRIYLPQDELARFGVSEAQIAAGTVDDNWRALMAFQVDRTRRMLRAGSPLGLALPGRLGLEIRLTILGGDAILKKTQACGYDVFHQRPRLRAHDWPLLLLRALFPKRIRS</sequence>
<dbReference type="SFLD" id="SFLDG01212">
    <property type="entry name" value="Phytoene_synthase_like"/>
    <property type="match status" value="1"/>
</dbReference>
<protein>
    <submittedName>
        <fullName evidence="1">Phytoene synthase</fullName>
    </submittedName>
</protein>
<name>A0A1K2HEG7_9NEIS</name>
<dbReference type="InterPro" id="IPR044843">
    <property type="entry name" value="Trans_IPPS_bact-type"/>
</dbReference>
<dbReference type="Proteomes" id="UP000186513">
    <property type="component" value="Unassembled WGS sequence"/>
</dbReference>
<dbReference type="STRING" id="1121279.SAMN02745887_01478"/>
<keyword evidence="2" id="KW-1185">Reference proteome</keyword>
<dbReference type="GO" id="GO:0051996">
    <property type="term" value="F:squalene synthase [NAD(P)H] activity"/>
    <property type="evidence" value="ECO:0007669"/>
    <property type="project" value="InterPro"/>
</dbReference>
<reference evidence="1 2" key="1">
    <citation type="submission" date="2016-11" db="EMBL/GenBank/DDBJ databases">
        <authorList>
            <person name="Jaros S."/>
            <person name="Januszkiewicz K."/>
            <person name="Wedrychowicz H."/>
        </authorList>
    </citation>
    <scope>NUCLEOTIDE SEQUENCE [LARGE SCALE GENOMIC DNA]</scope>
    <source>
        <strain evidence="1 2">DSM 18899</strain>
    </source>
</reference>
<dbReference type="GO" id="GO:0016114">
    <property type="term" value="P:terpenoid biosynthetic process"/>
    <property type="evidence" value="ECO:0007669"/>
    <property type="project" value="UniProtKB-ARBA"/>
</dbReference>
<dbReference type="Gene3D" id="1.10.600.10">
    <property type="entry name" value="Farnesyl Diphosphate Synthase"/>
    <property type="match status" value="1"/>
</dbReference>
<dbReference type="CDD" id="cd00683">
    <property type="entry name" value="Trans_IPPS_HH"/>
    <property type="match status" value="1"/>
</dbReference>
<dbReference type="AlphaFoldDB" id="A0A1K2HEG7"/>
<dbReference type="PANTHER" id="PTHR31480">
    <property type="entry name" value="BIFUNCTIONAL LYCOPENE CYCLASE/PHYTOENE SYNTHASE"/>
    <property type="match status" value="1"/>
</dbReference>
<proteinExistence type="predicted"/>
<dbReference type="NCBIfam" id="TIGR03464">
    <property type="entry name" value="HpnC"/>
    <property type="match status" value="1"/>
</dbReference>
<dbReference type="InterPro" id="IPR002060">
    <property type="entry name" value="Squ/phyt_synthse"/>
</dbReference>
<dbReference type="SUPFAM" id="SSF48576">
    <property type="entry name" value="Terpenoid synthases"/>
    <property type="match status" value="1"/>
</dbReference>
<dbReference type="OrthoDB" id="9807580at2"/>
<dbReference type="InterPro" id="IPR017827">
    <property type="entry name" value="HSQ_synthase_HpnC"/>
</dbReference>
<evidence type="ECO:0000313" key="2">
    <source>
        <dbReference type="Proteomes" id="UP000186513"/>
    </source>
</evidence>
<dbReference type="SFLD" id="SFLDG01018">
    <property type="entry name" value="Squalene/Phytoene_Synthase_Lik"/>
    <property type="match status" value="1"/>
</dbReference>
<accession>A0A1K2HEG7</accession>
<evidence type="ECO:0000313" key="1">
    <source>
        <dbReference type="EMBL" id="SFZ75151.1"/>
    </source>
</evidence>
<dbReference type="SFLD" id="SFLDS00005">
    <property type="entry name" value="Isoprenoid_Synthase_Type_I"/>
    <property type="match status" value="1"/>
</dbReference>
<dbReference type="InterPro" id="IPR033904">
    <property type="entry name" value="Trans_IPPS_HH"/>
</dbReference>
<dbReference type="EMBL" id="FPKR01000005">
    <property type="protein sequence ID" value="SFZ75151.1"/>
    <property type="molecule type" value="Genomic_DNA"/>
</dbReference>
<gene>
    <name evidence="1" type="ORF">SAMN02745887_01478</name>
</gene>
<organism evidence="1 2">
    <name type="scientific">Chitinimonas taiwanensis DSM 18899</name>
    <dbReference type="NCBI Taxonomy" id="1121279"/>
    <lineage>
        <taxon>Bacteria</taxon>
        <taxon>Pseudomonadati</taxon>
        <taxon>Pseudomonadota</taxon>
        <taxon>Betaproteobacteria</taxon>
        <taxon>Neisseriales</taxon>
        <taxon>Chitinibacteraceae</taxon>
        <taxon>Chitinimonas</taxon>
    </lineage>
</organism>